<reference evidence="2 3" key="1">
    <citation type="submission" date="2012-10" db="EMBL/GenBank/DDBJ databases">
        <title>Genome sequence of Variovorax paradoxus B4.</title>
        <authorList>
            <person name="Schuldes J."/>
            <person name="Brandt U."/>
            <person name="Hiessl S."/>
            <person name="Wuebbeler J.H."/>
            <person name="Thuermer A."/>
            <person name="Steinbuechel A."/>
            <person name="Daniel R."/>
        </authorList>
    </citation>
    <scope>NUCLEOTIDE SEQUENCE [LARGE SCALE GENOMIC DNA]</scope>
    <source>
        <strain evidence="2 3">B4</strain>
    </source>
</reference>
<dbReference type="EMBL" id="CP003912">
    <property type="protein sequence ID" value="AGU53846.1"/>
    <property type="molecule type" value="Genomic_DNA"/>
</dbReference>
<dbReference type="Gene3D" id="1.20.59.10">
    <property type="entry name" value="Chorismate mutase"/>
    <property type="match status" value="1"/>
</dbReference>
<dbReference type="KEGG" id="vpd:VAPA_2c12930"/>
<feature type="region of interest" description="Disordered" evidence="1">
    <location>
        <begin position="1"/>
        <end position="25"/>
    </location>
</feature>
<evidence type="ECO:0000313" key="2">
    <source>
        <dbReference type="EMBL" id="AGU53846.1"/>
    </source>
</evidence>
<dbReference type="AlphaFoldDB" id="T1XMR4"/>
<proteinExistence type="predicted"/>
<name>T1XMR4_VARPD</name>
<gene>
    <name evidence="2" type="ORF">VAPA_2c12930</name>
</gene>
<dbReference type="InterPro" id="IPR036979">
    <property type="entry name" value="CM_dom_sf"/>
</dbReference>
<protein>
    <submittedName>
        <fullName evidence="2">Uncharacterized protein</fullName>
    </submittedName>
</protein>
<accession>T1XMR4</accession>
<dbReference type="GO" id="GO:0046417">
    <property type="term" value="P:chorismate metabolic process"/>
    <property type="evidence" value="ECO:0007669"/>
    <property type="project" value="InterPro"/>
</dbReference>
<evidence type="ECO:0000256" key="1">
    <source>
        <dbReference type="SAM" id="MobiDB-lite"/>
    </source>
</evidence>
<organism evidence="2 3">
    <name type="scientific">Variovorax paradoxus B4</name>
    <dbReference type="NCBI Taxonomy" id="1246301"/>
    <lineage>
        <taxon>Bacteria</taxon>
        <taxon>Pseudomonadati</taxon>
        <taxon>Pseudomonadota</taxon>
        <taxon>Betaproteobacteria</taxon>
        <taxon>Burkholderiales</taxon>
        <taxon>Comamonadaceae</taxon>
        <taxon>Variovorax</taxon>
    </lineage>
</organism>
<evidence type="ECO:0000313" key="3">
    <source>
        <dbReference type="Proteomes" id="UP000016223"/>
    </source>
</evidence>
<dbReference type="HOGENOM" id="CLU_2426145_0_0_4"/>
<dbReference type="Proteomes" id="UP000016223">
    <property type="component" value="Chromosome 2"/>
</dbReference>
<sequence length="91" mass="10241">MSRRNPLVVRGRREGRGPAGPRADLRNELRPALDRLRPRSIDELVATRSLRERPGCRERLTHATARHVDSHGLSPLFAIGLDRGLARVCTE</sequence>